<proteinExistence type="predicted"/>
<protein>
    <recommendedName>
        <fullName evidence="2">C-type lectin domain-containing protein</fullName>
    </recommendedName>
</protein>
<evidence type="ECO:0000313" key="3">
    <source>
        <dbReference type="Ensembl" id="ENSCVAP00000015072.1"/>
    </source>
</evidence>
<dbReference type="SUPFAM" id="SSF56436">
    <property type="entry name" value="C-type lectin-like"/>
    <property type="match status" value="1"/>
</dbReference>
<keyword evidence="1" id="KW-1015">Disulfide bond</keyword>
<dbReference type="PANTHER" id="PTHR45784">
    <property type="entry name" value="C-TYPE LECTIN DOMAIN FAMILY 20 MEMBER A-RELATED"/>
    <property type="match status" value="1"/>
</dbReference>
<dbReference type="Proteomes" id="UP000265020">
    <property type="component" value="Unassembled WGS sequence"/>
</dbReference>
<dbReference type="SMART" id="SM00034">
    <property type="entry name" value="CLECT"/>
    <property type="match status" value="1"/>
</dbReference>
<dbReference type="PROSITE" id="PS50041">
    <property type="entry name" value="C_TYPE_LECTIN_2"/>
    <property type="match status" value="1"/>
</dbReference>
<dbReference type="Pfam" id="PF00059">
    <property type="entry name" value="Lectin_C"/>
    <property type="match status" value="1"/>
</dbReference>
<evidence type="ECO:0000259" key="2">
    <source>
        <dbReference type="PROSITE" id="PS50041"/>
    </source>
</evidence>
<dbReference type="InterPro" id="IPR001304">
    <property type="entry name" value="C-type_lectin-like"/>
</dbReference>
<evidence type="ECO:0000256" key="1">
    <source>
        <dbReference type="ARBA" id="ARBA00023157"/>
    </source>
</evidence>
<dbReference type="PANTHER" id="PTHR45784:SF3">
    <property type="entry name" value="C-TYPE LECTIN DOMAIN FAMILY 4 MEMBER K-LIKE-RELATED"/>
    <property type="match status" value="1"/>
</dbReference>
<keyword evidence="4" id="KW-1185">Reference proteome</keyword>
<name>A0A3Q2D8S8_CYPVA</name>
<reference evidence="3" key="2">
    <citation type="submission" date="2025-09" db="UniProtKB">
        <authorList>
            <consortium name="Ensembl"/>
        </authorList>
    </citation>
    <scope>IDENTIFICATION</scope>
</reference>
<dbReference type="PROSITE" id="PS00615">
    <property type="entry name" value="C_TYPE_LECTIN_1"/>
    <property type="match status" value="1"/>
</dbReference>
<dbReference type="CDD" id="cd00037">
    <property type="entry name" value="CLECT"/>
    <property type="match status" value="1"/>
</dbReference>
<organism evidence="3 4">
    <name type="scientific">Cyprinodon variegatus</name>
    <name type="common">Sheepshead minnow</name>
    <dbReference type="NCBI Taxonomy" id="28743"/>
    <lineage>
        <taxon>Eukaryota</taxon>
        <taxon>Metazoa</taxon>
        <taxon>Chordata</taxon>
        <taxon>Craniata</taxon>
        <taxon>Vertebrata</taxon>
        <taxon>Euteleostomi</taxon>
        <taxon>Actinopterygii</taxon>
        <taxon>Neopterygii</taxon>
        <taxon>Teleostei</taxon>
        <taxon>Neoteleostei</taxon>
        <taxon>Acanthomorphata</taxon>
        <taxon>Ovalentaria</taxon>
        <taxon>Atherinomorphae</taxon>
        <taxon>Cyprinodontiformes</taxon>
        <taxon>Cyprinodontidae</taxon>
        <taxon>Cyprinodon</taxon>
    </lineage>
</organism>
<sequence length="165" mass="18686">MGKFTLCIYSIHLGSIGSPGSSLGLRVLLRDPEWQSKGGCAICNNTSLKFNLTHVSWIEALQICRSLKSELVQMKNQTVWDELKSLLEDKTELGSGVWVGLERSIFGTNLKWKWISGTNLLETFTPKDRLNNHCGKIVRESEELKLLDANCHEELPFICQGEMRF</sequence>
<feature type="domain" description="C-type lectin" evidence="2">
    <location>
        <begin position="43"/>
        <end position="160"/>
    </location>
</feature>
<reference evidence="3" key="1">
    <citation type="submission" date="2025-08" db="UniProtKB">
        <authorList>
            <consortium name="Ensembl"/>
        </authorList>
    </citation>
    <scope>IDENTIFICATION</scope>
</reference>
<evidence type="ECO:0000313" key="4">
    <source>
        <dbReference type="Proteomes" id="UP000265020"/>
    </source>
</evidence>
<dbReference type="InterPro" id="IPR016186">
    <property type="entry name" value="C-type_lectin-like/link_sf"/>
</dbReference>
<dbReference type="AlphaFoldDB" id="A0A3Q2D8S8"/>
<dbReference type="Ensembl" id="ENSCVAT00000031370.1">
    <property type="protein sequence ID" value="ENSCVAP00000015072.1"/>
    <property type="gene ID" value="ENSCVAG00000017815.1"/>
</dbReference>
<dbReference type="Gene3D" id="3.10.100.10">
    <property type="entry name" value="Mannose-Binding Protein A, subunit A"/>
    <property type="match status" value="1"/>
</dbReference>
<dbReference type="OMA" id="WLDANCH"/>
<dbReference type="GeneTree" id="ENSGT01110000267315"/>
<dbReference type="InterPro" id="IPR016187">
    <property type="entry name" value="CTDL_fold"/>
</dbReference>
<accession>A0A3Q2D8S8</accession>
<dbReference type="InterPro" id="IPR018378">
    <property type="entry name" value="C-type_lectin_CS"/>
</dbReference>